<evidence type="ECO:0000256" key="3">
    <source>
        <dbReference type="ARBA" id="ARBA00022801"/>
    </source>
</evidence>
<comment type="caution">
    <text evidence="6">The sequence shown here is derived from an EMBL/GenBank/DDBJ whole genome shotgun (WGS) entry which is preliminary data.</text>
</comment>
<dbReference type="GO" id="GO:0019783">
    <property type="term" value="F:ubiquitin-like protein peptidase activity"/>
    <property type="evidence" value="ECO:0007669"/>
    <property type="project" value="UniProtKB-ARBA"/>
</dbReference>
<protein>
    <recommendedName>
        <fullName evidence="5">Ubiquitin-like protease family profile domain-containing protein</fullName>
    </recommendedName>
</protein>
<dbReference type="InterPro" id="IPR038765">
    <property type="entry name" value="Papain-like_cys_pep_sf"/>
</dbReference>
<keyword evidence="7" id="KW-1185">Reference proteome</keyword>
<dbReference type="EMBL" id="NHYD01003756">
    <property type="protein sequence ID" value="PPQ73524.1"/>
    <property type="molecule type" value="Genomic_DNA"/>
</dbReference>
<evidence type="ECO:0000313" key="6">
    <source>
        <dbReference type="EMBL" id="PPQ73524.1"/>
    </source>
</evidence>
<feature type="domain" description="Ubiquitin-like protease family profile" evidence="5">
    <location>
        <begin position="54"/>
        <end position="107"/>
    </location>
</feature>
<name>A0A409W4S5_PSICY</name>
<dbReference type="Pfam" id="PF02902">
    <property type="entry name" value="Peptidase_C48"/>
    <property type="match status" value="1"/>
</dbReference>
<dbReference type="Gene3D" id="3.30.310.130">
    <property type="entry name" value="Ubiquitin-related"/>
    <property type="match status" value="1"/>
</dbReference>
<proteinExistence type="inferred from homology"/>
<feature type="compositionally biased region" description="Basic and acidic residues" evidence="4">
    <location>
        <begin position="193"/>
        <end position="203"/>
    </location>
</feature>
<feature type="compositionally biased region" description="Acidic residues" evidence="4">
    <location>
        <begin position="171"/>
        <end position="192"/>
    </location>
</feature>
<dbReference type="Proteomes" id="UP000283269">
    <property type="component" value="Unassembled WGS sequence"/>
</dbReference>
<evidence type="ECO:0000256" key="1">
    <source>
        <dbReference type="ARBA" id="ARBA00005234"/>
    </source>
</evidence>
<dbReference type="InParanoid" id="A0A409W4S5"/>
<keyword evidence="3" id="KW-0378">Hydrolase</keyword>
<sequence>MMIEELIVELSSKPKNKTQVADFSFALEISKVHEKAPEFQRYLGKIANQVKEELLDRLYFPLHVNNNHWIAGSIDFKRQTFSFGDSLYKMGKGSVNTIAHAVLDKLMWTPDQAVAERLSWFIRLASAQQALVSKTSTSSDPCIDFHVPQRHVSIPLSKLLNPLPTSISESPEYDSETDSDGSDLGEIIDEGEIGNKDKARNDDTSMIGTIGNTFADSESDYPASSFCSRPWRNNLALDHEDEAANTADQLQSEPTETSRWFKDPISTVKAHFKRRREDPSDSDSGSSYCSEDDKQPARKYVKAGEGTSKSAVTSHTLRQKLADGTFKINQAKYQKWKDKVLRTDPKAEFSEFTIC</sequence>
<accession>A0A409W4S5</accession>
<comment type="similarity">
    <text evidence="1">Belongs to the peptidase C48 family.</text>
</comment>
<dbReference type="SUPFAM" id="SSF54001">
    <property type="entry name" value="Cysteine proteinases"/>
    <property type="match status" value="1"/>
</dbReference>
<feature type="region of interest" description="Disordered" evidence="4">
    <location>
        <begin position="271"/>
        <end position="315"/>
    </location>
</feature>
<feature type="region of interest" description="Disordered" evidence="4">
    <location>
        <begin position="163"/>
        <end position="205"/>
    </location>
</feature>
<gene>
    <name evidence="6" type="ORF">CVT25_012433</name>
</gene>
<dbReference type="GO" id="GO:0008234">
    <property type="term" value="F:cysteine-type peptidase activity"/>
    <property type="evidence" value="ECO:0007669"/>
    <property type="project" value="InterPro"/>
</dbReference>
<keyword evidence="2" id="KW-0645">Protease</keyword>
<evidence type="ECO:0000256" key="2">
    <source>
        <dbReference type="ARBA" id="ARBA00022670"/>
    </source>
</evidence>
<organism evidence="6 7">
    <name type="scientific">Psilocybe cyanescens</name>
    <dbReference type="NCBI Taxonomy" id="93625"/>
    <lineage>
        <taxon>Eukaryota</taxon>
        <taxon>Fungi</taxon>
        <taxon>Dikarya</taxon>
        <taxon>Basidiomycota</taxon>
        <taxon>Agaricomycotina</taxon>
        <taxon>Agaricomycetes</taxon>
        <taxon>Agaricomycetidae</taxon>
        <taxon>Agaricales</taxon>
        <taxon>Agaricineae</taxon>
        <taxon>Strophariaceae</taxon>
        <taxon>Psilocybe</taxon>
    </lineage>
</organism>
<dbReference type="GO" id="GO:0006508">
    <property type="term" value="P:proteolysis"/>
    <property type="evidence" value="ECO:0007669"/>
    <property type="project" value="UniProtKB-KW"/>
</dbReference>
<dbReference type="AlphaFoldDB" id="A0A409W4S5"/>
<evidence type="ECO:0000259" key="5">
    <source>
        <dbReference type="Pfam" id="PF02902"/>
    </source>
</evidence>
<dbReference type="InterPro" id="IPR003653">
    <property type="entry name" value="Peptidase_C48_C"/>
</dbReference>
<evidence type="ECO:0000313" key="7">
    <source>
        <dbReference type="Proteomes" id="UP000283269"/>
    </source>
</evidence>
<reference evidence="6 7" key="1">
    <citation type="journal article" date="2018" name="Evol. Lett.">
        <title>Horizontal gene cluster transfer increased hallucinogenic mushroom diversity.</title>
        <authorList>
            <person name="Reynolds H.T."/>
            <person name="Vijayakumar V."/>
            <person name="Gluck-Thaler E."/>
            <person name="Korotkin H.B."/>
            <person name="Matheny P.B."/>
            <person name="Slot J.C."/>
        </authorList>
    </citation>
    <scope>NUCLEOTIDE SEQUENCE [LARGE SCALE GENOMIC DNA]</scope>
    <source>
        <strain evidence="6 7">2631</strain>
    </source>
</reference>
<dbReference type="OrthoDB" id="3047025at2759"/>
<evidence type="ECO:0000256" key="4">
    <source>
        <dbReference type="SAM" id="MobiDB-lite"/>
    </source>
</evidence>